<dbReference type="Proteomes" id="UP001530377">
    <property type="component" value="Unassembled WGS sequence"/>
</dbReference>
<sequence length="142" mass="15426">MRRLVGTVGTGTVVLASAYDSMLHRNLRFWDVIVERMEENMRRWKATEEGTGMTGVVSHPNVRGGVHEVGDEVDLPFFGPTIGKRRDFVARSSGGGTTDDLTGKRGRGGGDTPLGAKSKVQREKISAFRIGEEFGLDAPPPL</sequence>
<protein>
    <submittedName>
        <fullName evidence="2">Uncharacterized protein</fullName>
    </submittedName>
</protein>
<evidence type="ECO:0000313" key="2">
    <source>
        <dbReference type="EMBL" id="KAL3816761.1"/>
    </source>
</evidence>
<accession>A0ABD3RX55</accession>
<comment type="caution">
    <text evidence="2">The sequence shown here is derived from an EMBL/GenBank/DDBJ whole genome shotgun (WGS) entry which is preliminary data.</text>
</comment>
<keyword evidence="3" id="KW-1185">Reference proteome</keyword>
<dbReference type="AlphaFoldDB" id="A0ABD3RX55"/>
<proteinExistence type="predicted"/>
<dbReference type="EMBL" id="JALLPB020000134">
    <property type="protein sequence ID" value="KAL3816761.1"/>
    <property type="molecule type" value="Genomic_DNA"/>
</dbReference>
<reference evidence="2 3" key="1">
    <citation type="submission" date="2024-10" db="EMBL/GenBank/DDBJ databases">
        <title>Updated reference genomes for cyclostephanoid diatoms.</title>
        <authorList>
            <person name="Roberts W.R."/>
            <person name="Alverson A.J."/>
        </authorList>
    </citation>
    <scope>NUCLEOTIDE SEQUENCE [LARGE SCALE GENOMIC DNA]</scope>
    <source>
        <strain evidence="2 3">AJA228-03</strain>
    </source>
</reference>
<feature type="region of interest" description="Disordered" evidence="1">
    <location>
        <begin position="87"/>
        <end position="120"/>
    </location>
</feature>
<organism evidence="2 3">
    <name type="scientific">Cyclostephanos tholiformis</name>
    <dbReference type="NCBI Taxonomy" id="382380"/>
    <lineage>
        <taxon>Eukaryota</taxon>
        <taxon>Sar</taxon>
        <taxon>Stramenopiles</taxon>
        <taxon>Ochrophyta</taxon>
        <taxon>Bacillariophyta</taxon>
        <taxon>Coscinodiscophyceae</taxon>
        <taxon>Thalassiosirophycidae</taxon>
        <taxon>Stephanodiscales</taxon>
        <taxon>Stephanodiscaceae</taxon>
        <taxon>Cyclostephanos</taxon>
    </lineage>
</organism>
<gene>
    <name evidence="2" type="ORF">ACHAXA_004913</name>
</gene>
<evidence type="ECO:0000313" key="3">
    <source>
        <dbReference type="Proteomes" id="UP001530377"/>
    </source>
</evidence>
<evidence type="ECO:0000256" key="1">
    <source>
        <dbReference type="SAM" id="MobiDB-lite"/>
    </source>
</evidence>
<name>A0ABD3RX55_9STRA</name>